<dbReference type="OrthoDB" id="2309723at2759"/>
<organism evidence="8 9">
    <name type="scientific">Rhodocollybia butyracea</name>
    <dbReference type="NCBI Taxonomy" id="206335"/>
    <lineage>
        <taxon>Eukaryota</taxon>
        <taxon>Fungi</taxon>
        <taxon>Dikarya</taxon>
        <taxon>Basidiomycota</taxon>
        <taxon>Agaricomycotina</taxon>
        <taxon>Agaricomycetes</taxon>
        <taxon>Agaricomycetidae</taxon>
        <taxon>Agaricales</taxon>
        <taxon>Marasmiineae</taxon>
        <taxon>Omphalotaceae</taxon>
        <taxon>Rhodocollybia</taxon>
    </lineage>
</organism>
<feature type="coiled-coil region" evidence="6">
    <location>
        <begin position="45"/>
        <end position="79"/>
    </location>
</feature>
<feature type="domain" description="Zn(2)-C6 fungal-type" evidence="7">
    <location>
        <begin position="11"/>
        <end position="43"/>
    </location>
</feature>
<dbReference type="GO" id="GO:0008270">
    <property type="term" value="F:zinc ion binding"/>
    <property type="evidence" value="ECO:0007669"/>
    <property type="project" value="InterPro"/>
</dbReference>
<keyword evidence="6" id="KW-0175">Coiled coil</keyword>
<evidence type="ECO:0000256" key="1">
    <source>
        <dbReference type="ARBA" id="ARBA00004123"/>
    </source>
</evidence>
<keyword evidence="9" id="KW-1185">Reference proteome</keyword>
<accession>A0A9P5PSK6</accession>
<comment type="subcellular location">
    <subcellularLocation>
        <location evidence="1">Nucleus</location>
    </subcellularLocation>
</comment>
<dbReference type="InterPro" id="IPR001138">
    <property type="entry name" value="Zn2Cys6_DnaBD"/>
</dbReference>
<dbReference type="AlphaFoldDB" id="A0A9P5PSK6"/>
<dbReference type="Gene3D" id="4.10.240.10">
    <property type="entry name" value="Zn(2)-C6 fungal-type DNA-binding domain"/>
    <property type="match status" value="1"/>
</dbReference>
<keyword evidence="5" id="KW-0539">Nucleus</keyword>
<evidence type="ECO:0000256" key="5">
    <source>
        <dbReference type="ARBA" id="ARBA00023242"/>
    </source>
</evidence>
<reference evidence="8" key="1">
    <citation type="submission" date="2020-11" db="EMBL/GenBank/DDBJ databases">
        <authorList>
            <consortium name="DOE Joint Genome Institute"/>
            <person name="Ahrendt S."/>
            <person name="Riley R."/>
            <person name="Andreopoulos W."/>
            <person name="Labutti K."/>
            <person name="Pangilinan J."/>
            <person name="Ruiz-Duenas F.J."/>
            <person name="Barrasa J.M."/>
            <person name="Sanchez-Garcia M."/>
            <person name="Camarero S."/>
            <person name="Miyauchi S."/>
            <person name="Serrano A."/>
            <person name="Linde D."/>
            <person name="Babiker R."/>
            <person name="Drula E."/>
            <person name="Ayuso-Fernandez I."/>
            <person name="Pacheco R."/>
            <person name="Padilla G."/>
            <person name="Ferreira P."/>
            <person name="Barriuso J."/>
            <person name="Kellner H."/>
            <person name="Castanera R."/>
            <person name="Alfaro M."/>
            <person name="Ramirez L."/>
            <person name="Pisabarro A.G."/>
            <person name="Kuo A."/>
            <person name="Tritt A."/>
            <person name="Lipzen A."/>
            <person name="He G."/>
            <person name="Yan M."/>
            <person name="Ng V."/>
            <person name="Cullen D."/>
            <person name="Martin F."/>
            <person name="Rosso M.-N."/>
            <person name="Henrissat B."/>
            <person name="Hibbett D."/>
            <person name="Martinez A.T."/>
            <person name="Grigoriev I.V."/>
        </authorList>
    </citation>
    <scope>NUCLEOTIDE SEQUENCE</scope>
    <source>
        <strain evidence="8">AH 40177</strain>
    </source>
</reference>
<dbReference type="PROSITE" id="PS00463">
    <property type="entry name" value="ZN2_CY6_FUNGAL_1"/>
    <property type="match status" value="1"/>
</dbReference>
<comment type="caution">
    <text evidence="8">The sequence shown here is derived from an EMBL/GenBank/DDBJ whole genome shotgun (WGS) entry which is preliminary data.</text>
</comment>
<dbReference type="Proteomes" id="UP000772434">
    <property type="component" value="Unassembled WGS sequence"/>
</dbReference>
<sequence>MPAESLVTLNACSRCRKRKLRCNRKKPVCSECERFNAGDECEYIDKNQRSQVEILQSDIDRLQARLQELEDRRGFSSTRIRLHQPYQQTVTVTPIDPLKGLSAQTVRHIVDTFMNSTSELGFFLNPTRFRASALLPSGHAGRPTEALMSVVYLWGVHLSQDTALQKRLKVVEGRYHTSRGLSLMVASPRFNYIGVSTSGERILCCWTGFMFDRSWAAALETFSEMTCPFDVPGAQLDTPWPQEQEFYEQGGSFNAEGYSFTVLNFFMGAPTTDRGESTLAILAKAVYCWEKAGALAAADPSSTPDQCANFLITYTHTRRWIANFISELTPFQDIPNPTPEKCIRILKAHSMGHAANIEILRIFPFRSGEDHEDASVRSQSILSSAQTVVTLLVSPSLDKIRHINPVMGNIWKLAYEILTDEVRRLRSKDDHSGSVALQETLQKGVAVISRFSETCMFMKYQLRKIVEFLV</sequence>
<dbReference type="SMART" id="SM00066">
    <property type="entry name" value="GAL4"/>
    <property type="match status" value="1"/>
</dbReference>
<evidence type="ECO:0000256" key="6">
    <source>
        <dbReference type="SAM" id="Coils"/>
    </source>
</evidence>
<protein>
    <recommendedName>
        <fullName evidence="7">Zn(2)-C6 fungal-type domain-containing protein</fullName>
    </recommendedName>
</protein>
<dbReference type="GO" id="GO:0000981">
    <property type="term" value="F:DNA-binding transcription factor activity, RNA polymerase II-specific"/>
    <property type="evidence" value="ECO:0007669"/>
    <property type="project" value="InterPro"/>
</dbReference>
<dbReference type="GO" id="GO:0005634">
    <property type="term" value="C:nucleus"/>
    <property type="evidence" value="ECO:0007669"/>
    <property type="project" value="UniProtKB-SubCell"/>
</dbReference>
<name>A0A9P5PSK6_9AGAR</name>
<dbReference type="EMBL" id="JADNRY010000061">
    <property type="protein sequence ID" value="KAF9068422.1"/>
    <property type="molecule type" value="Genomic_DNA"/>
</dbReference>
<gene>
    <name evidence="8" type="ORF">BDP27DRAFT_1327322</name>
</gene>
<evidence type="ECO:0000256" key="4">
    <source>
        <dbReference type="ARBA" id="ARBA00023163"/>
    </source>
</evidence>
<keyword evidence="3" id="KW-0805">Transcription regulation</keyword>
<dbReference type="SUPFAM" id="SSF57701">
    <property type="entry name" value="Zn2/Cys6 DNA-binding domain"/>
    <property type="match status" value="1"/>
</dbReference>
<evidence type="ECO:0000259" key="7">
    <source>
        <dbReference type="PROSITE" id="PS50048"/>
    </source>
</evidence>
<evidence type="ECO:0000256" key="2">
    <source>
        <dbReference type="ARBA" id="ARBA00022723"/>
    </source>
</evidence>
<keyword evidence="2" id="KW-0479">Metal-binding</keyword>
<dbReference type="PANTHER" id="PTHR47338">
    <property type="entry name" value="ZN(II)2CYS6 TRANSCRIPTION FACTOR (EUROFUNG)-RELATED"/>
    <property type="match status" value="1"/>
</dbReference>
<dbReference type="PANTHER" id="PTHR47338:SF29">
    <property type="entry name" value="ZN(2)-C6 FUNGAL-TYPE DOMAIN-CONTAINING PROTEIN"/>
    <property type="match status" value="1"/>
</dbReference>
<evidence type="ECO:0000256" key="3">
    <source>
        <dbReference type="ARBA" id="ARBA00023015"/>
    </source>
</evidence>
<keyword evidence="4" id="KW-0804">Transcription</keyword>
<proteinExistence type="predicted"/>
<dbReference type="Pfam" id="PF00172">
    <property type="entry name" value="Zn_clus"/>
    <property type="match status" value="1"/>
</dbReference>
<dbReference type="InterPro" id="IPR036864">
    <property type="entry name" value="Zn2-C6_fun-type_DNA-bd_sf"/>
</dbReference>
<dbReference type="PROSITE" id="PS50048">
    <property type="entry name" value="ZN2_CY6_FUNGAL_2"/>
    <property type="match status" value="1"/>
</dbReference>
<evidence type="ECO:0000313" key="8">
    <source>
        <dbReference type="EMBL" id="KAF9068422.1"/>
    </source>
</evidence>
<evidence type="ECO:0000313" key="9">
    <source>
        <dbReference type="Proteomes" id="UP000772434"/>
    </source>
</evidence>
<dbReference type="CDD" id="cd00067">
    <property type="entry name" value="GAL4"/>
    <property type="match status" value="1"/>
</dbReference>
<dbReference type="InterPro" id="IPR050815">
    <property type="entry name" value="TF_fung"/>
</dbReference>